<dbReference type="SUPFAM" id="SSF52540">
    <property type="entry name" value="P-loop containing nucleoside triphosphate hydrolases"/>
    <property type="match status" value="1"/>
</dbReference>
<dbReference type="Gene3D" id="3.40.50.300">
    <property type="entry name" value="P-loop containing nucleotide triphosphate hydrolases"/>
    <property type="match status" value="1"/>
</dbReference>
<evidence type="ECO:0000256" key="4">
    <source>
        <dbReference type="ARBA" id="ARBA00022496"/>
    </source>
</evidence>
<evidence type="ECO:0000256" key="2">
    <source>
        <dbReference type="ARBA" id="ARBA00022448"/>
    </source>
</evidence>
<reference evidence="11 12" key="1">
    <citation type="submission" date="2016-11" db="EMBL/GenBank/DDBJ databases">
        <authorList>
            <person name="Jaros S."/>
            <person name="Januszkiewicz K."/>
            <person name="Wedrychowicz H."/>
        </authorList>
    </citation>
    <scope>NUCLEOTIDE SEQUENCE [LARGE SCALE GENOMIC DNA]</scope>
    <source>
        <strain evidence="11 12">DSM 3090</strain>
    </source>
</reference>
<dbReference type="EMBL" id="FRAD01000017">
    <property type="protein sequence ID" value="SHK21177.1"/>
    <property type="molecule type" value="Genomic_DNA"/>
</dbReference>
<dbReference type="GO" id="GO:0016887">
    <property type="term" value="F:ATP hydrolysis activity"/>
    <property type="evidence" value="ECO:0007669"/>
    <property type="project" value="InterPro"/>
</dbReference>
<accession>A0A1M6QMB5</accession>
<comment type="subcellular location">
    <subcellularLocation>
        <location evidence="1">Cell membrane</location>
        <topology evidence="1">Peripheral membrane protein</topology>
    </subcellularLocation>
</comment>
<keyword evidence="7" id="KW-0408">Iron</keyword>
<feature type="domain" description="ABC transporter" evidence="10">
    <location>
        <begin position="2"/>
        <end position="238"/>
    </location>
</feature>
<dbReference type="Proteomes" id="UP000183952">
    <property type="component" value="Unassembled WGS sequence"/>
</dbReference>
<dbReference type="InterPro" id="IPR051535">
    <property type="entry name" value="Siderophore_ABC-ATPase"/>
</dbReference>
<sequence length="264" mass="30524">MLRVDNLKLKYDEEIIVEDVSFNIEKNSITTIIGPNGCGKSTILKAISRTKKPSKGNIYLEDKNIREIDPKVISQKMAIVPQSPMVPEDFTVRDLIGYGRYPYLGWMGKLTKKDYEIIDWAIYETRLEQLQHRQISTMSGGERQRAWIAMALAQKPDILLLDEPTTYLDISHQFELLELVRKLNKKMNITIVMVLHDLNQAARYSDNIIVIKDHRKYLEGPPEKIITKDVLENVFNISVKVVYDEDNKCPFFIPVNSKNVQNII</sequence>
<evidence type="ECO:0000256" key="9">
    <source>
        <dbReference type="ARBA" id="ARBA00023136"/>
    </source>
</evidence>
<protein>
    <submittedName>
        <fullName evidence="11">Iron complex transport system ATP-binding protein</fullName>
    </submittedName>
</protein>
<keyword evidence="5" id="KW-0547">Nucleotide-binding</keyword>
<evidence type="ECO:0000313" key="12">
    <source>
        <dbReference type="Proteomes" id="UP000183952"/>
    </source>
</evidence>
<dbReference type="GO" id="GO:0005524">
    <property type="term" value="F:ATP binding"/>
    <property type="evidence" value="ECO:0007669"/>
    <property type="project" value="UniProtKB-KW"/>
</dbReference>
<keyword evidence="4" id="KW-0410">Iron transport</keyword>
<name>A0A1M6QMB5_9CLOT</name>
<organism evidence="11 12">
    <name type="scientific">Hathewaya proteolytica DSM 3090</name>
    <dbReference type="NCBI Taxonomy" id="1121331"/>
    <lineage>
        <taxon>Bacteria</taxon>
        <taxon>Bacillati</taxon>
        <taxon>Bacillota</taxon>
        <taxon>Clostridia</taxon>
        <taxon>Eubacteriales</taxon>
        <taxon>Clostridiaceae</taxon>
        <taxon>Hathewaya</taxon>
    </lineage>
</organism>
<evidence type="ECO:0000313" key="11">
    <source>
        <dbReference type="EMBL" id="SHK21177.1"/>
    </source>
</evidence>
<keyword evidence="9" id="KW-0472">Membrane</keyword>
<dbReference type="PROSITE" id="PS50893">
    <property type="entry name" value="ABC_TRANSPORTER_2"/>
    <property type="match status" value="1"/>
</dbReference>
<dbReference type="PANTHER" id="PTHR42771">
    <property type="entry name" value="IRON(3+)-HYDROXAMATE IMPORT ATP-BINDING PROTEIN FHUC"/>
    <property type="match status" value="1"/>
</dbReference>
<evidence type="ECO:0000259" key="10">
    <source>
        <dbReference type="PROSITE" id="PS50893"/>
    </source>
</evidence>
<dbReference type="InterPro" id="IPR003439">
    <property type="entry name" value="ABC_transporter-like_ATP-bd"/>
</dbReference>
<gene>
    <name evidence="11" type="ORF">SAMN02745248_02052</name>
</gene>
<keyword evidence="8" id="KW-0406">Ion transport</keyword>
<keyword evidence="2" id="KW-0813">Transport</keyword>
<evidence type="ECO:0000256" key="7">
    <source>
        <dbReference type="ARBA" id="ARBA00023004"/>
    </source>
</evidence>
<dbReference type="InterPro" id="IPR027417">
    <property type="entry name" value="P-loop_NTPase"/>
</dbReference>
<dbReference type="AlphaFoldDB" id="A0A1M6QMB5"/>
<evidence type="ECO:0000256" key="5">
    <source>
        <dbReference type="ARBA" id="ARBA00022741"/>
    </source>
</evidence>
<evidence type="ECO:0000256" key="3">
    <source>
        <dbReference type="ARBA" id="ARBA00022475"/>
    </source>
</evidence>
<dbReference type="InterPro" id="IPR003593">
    <property type="entry name" value="AAA+_ATPase"/>
</dbReference>
<dbReference type="FunFam" id="3.40.50.300:FF:000134">
    <property type="entry name" value="Iron-enterobactin ABC transporter ATP-binding protein"/>
    <property type="match status" value="1"/>
</dbReference>
<keyword evidence="3" id="KW-1003">Cell membrane</keyword>
<proteinExistence type="predicted"/>
<dbReference type="STRING" id="1121331.SAMN02745248_02052"/>
<dbReference type="SMART" id="SM00382">
    <property type="entry name" value="AAA"/>
    <property type="match status" value="1"/>
</dbReference>
<evidence type="ECO:0000256" key="8">
    <source>
        <dbReference type="ARBA" id="ARBA00023065"/>
    </source>
</evidence>
<dbReference type="OrthoDB" id="9799337at2"/>
<dbReference type="GO" id="GO:0005886">
    <property type="term" value="C:plasma membrane"/>
    <property type="evidence" value="ECO:0007669"/>
    <property type="project" value="UniProtKB-SubCell"/>
</dbReference>
<dbReference type="RefSeq" id="WP_072903994.1">
    <property type="nucleotide sequence ID" value="NZ_FRAD01000017.1"/>
</dbReference>
<dbReference type="PROSITE" id="PS00211">
    <property type="entry name" value="ABC_TRANSPORTER_1"/>
    <property type="match status" value="1"/>
</dbReference>
<evidence type="ECO:0000256" key="6">
    <source>
        <dbReference type="ARBA" id="ARBA00022840"/>
    </source>
</evidence>
<dbReference type="CDD" id="cd03214">
    <property type="entry name" value="ABC_Iron-Siderophores_B12_Hemin"/>
    <property type="match status" value="1"/>
</dbReference>
<dbReference type="GO" id="GO:0006826">
    <property type="term" value="P:iron ion transport"/>
    <property type="evidence" value="ECO:0007669"/>
    <property type="project" value="UniProtKB-KW"/>
</dbReference>
<keyword evidence="12" id="KW-1185">Reference proteome</keyword>
<dbReference type="PANTHER" id="PTHR42771:SF4">
    <property type="entry name" value="IRON(3+)-HYDROXAMATE IMPORT ATP-BINDING PROTEIN FHUC"/>
    <property type="match status" value="1"/>
</dbReference>
<keyword evidence="6 11" id="KW-0067">ATP-binding</keyword>
<dbReference type="InterPro" id="IPR017871">
    <property type="entry name" value="ABC_transporter-like_CS"/>
</dbReference>
<evidence type="ECO:0000256" key="1">
    <source>
        <dbReference type="ARBA" id="ARBA00004202"/>
    </source>
</evidence>
<dbReference type="Pfam" id="PF00005">
    <property type="entry name" value="ABC_tran"/>
    <property type="match status" value="1"/>
</dbReference>